<comment type="pathway">
    <text evidence="8">Isoprenoid biosynthesis; isopentenyl diphosphate biosynthesis via mevalonate pathway; isopentenyl diphosphate from (R)-mevalonate: step 1/3.</text>
</comment>
<evidence type="ECO:0000256" key="5">
    <source>
        <dbReference type="ARBA" id="ARBA00022741"/>
    </source>
</evidence>
<keyword evidence="6" id="KW-0418">Kinase</keyword>
<dbReference type="UniPathway" id="UPA00057">
    <property type="reaction ID" value="UER00098"/>
</dbReference>
<organism evidence="10 11">
    <name type="scientific">Pogonomyrmex barbatus</name>
    <name type="common">red harvester ant</name>
    <dbReference type="NCBI Taxonomy" id="144034"/>
    <lineage>
        <taxon>Eukaryota</taxon>
        <taxon>Metazoa</taxon>
        <taxon>Ecdysozoa</taxon>
        <taxon>Arthropoda</taxon>
        <taxon>Hexapoda</taxon>
        <taxon>Insecta</taxon>
        <taxon>Pterygota</taxon>
        <taxon>Neoptera</taxon>
        <taxon>Endopterygota</taxon>
        <taxon>Hymenoptera</taxon>
        <taxon>Apocrita</taxon>
        <taxon>Aculeata</taxon>
        <taxon>Formicoidea</taxon>
        <taxon>Formicidae</taxon>
        <taxon>Myrmicinae</taxon>
        <taxon>Pogonomyrmex</taxon>
    </lineage>
</organism>
<sequence>MYRFNISAPGVVFLNGDPIPKYNQSTIAAGLNMRTKLTFSSFLPNAVKKNFIELNFPDIQLYMKIPLLAYLHLFDIIKSINNDLIICREVRKFLSTLVYIGTYNSDNREHFSSLQAFFSLLVLIAHRHSINITTSFVVKISSELPIGEGLGSSASFLVCLAACFLRWSFLQKGISSYEFESEERLRIMHYCSICERFIFHSSSSISISACIKGTIVIYGKTTEGTYVDWIYQDYPSIKILLVCSNARRKIVQNRKFDIIRHLYSFIQPIMNIIDELSKTFVEMLCDWKMDQDTRKLFQNVDELEPSELKDHYEKLLVNFF</sequence>
<dbReference type="PANTHER" id="PTHR43290">
    <property type="entry name" value="MEVALONATE KINASE"/>
    <property type="match status" value="1"/>
</dbReference>
<dbReference type="PRINTS" id="PR00959">
    <property type="entry name" value="MEVGALKINASE"/>
</dbReference>
<dbReference type="Pfam" id="PF00288">
    <property type="entry name" value="GHMP_kinases_N"/>
    <property type="match status" value="1"/>
</dbReference>
<evidence type="ECO:0000256" key="2">
    <source>
        <dbReference type="ARBA" id="ARBA00006495"/>
    </source>
</evidence>
<evidence type="ECO:0000256" key="8">
    <source>
        <dbReference type="ARBA" id="ARBA00029438"/>
    </source>
</evidence>
<dbReference type="InterPro" id="IPR020568">
    <property type="entry name" value="Ribosomal_Su5_D2-typ_SF"/>
</dbReference>
<dbReference type="Proteomes" id="UP000504615">
    <property type="component" value="Unplaced"/>
</dbReference>
<dbReference type="OrthoDB" id="1652964at2759"/>
<evidence type="ECO:0000256" key="3">
    <source>
        <dbReference type="ARBA" id="ARBA00012103"/>
    </source>
</evidence>
<dbReference type="GO" id="GO:0004496">
    <property type="term" value="F:mevalonate kinase activity"/>
    <property type="evidence" value="ECO:0007669"/>
    <property type="project" value="UniProtKB-EC"/>
</dbReference>
<dbReference type="GO" id="GO:0005524">
    <property type="term" value="F:ATP binding"/>
    <property type="evidence" value="ECO:0007669"/>
    <property type="project" value="UniProtKB-KW"/>
</dbReference>
<feature type="domain" description="GHMP kinase N-terminal" evidence="9">
    <location>
        <begin position="131"/>
        <end position="177"/>
    </location>
</feature>
<reference evidence="11" key="1">
    <citation type="submission" date="2025-08" db="UniProtKB">
        <authorList>
            <consortium name="RefSeq"/>
        </authorList>
    </citation>
    <scope>IDENTIFICATION</scope>
</reference>
<proteinExistence type="inferred from homology"/>
<dbReference type="PROSITE" id="PS00627">
    <property type="entry name" value="GHMP_KINASES_ATP"/>
    <property type="match status" value="1"/>
</dbReference>
<dbReference type="Gene3D" id="3.30.230.10">
    <property type="match status" value="1"/>
</dbReference>
<dbReference type="PANTHER" id="PTHR43290:SF2">
    <property type="entry name" value="MEVALONATE KINASE"/>
    <property type="match status" value="1"/>
</dbReference>
<dbReference type="InterPro" id="IPR006203">
    <property type="entry name" value="GHMP_knse_ATP-bd_CS"/>
</dbReference>
<dbReference type="InterPro" id="IPR014721">
    <property type="entry name" value="Ribsml_uS5_D2-typ_fold_subgr"/>
</dbReference>
<accession>A0A6I9WJX1</accession>
<keyword evidence="10" id="KW-1185">Reference proteome</keyword>
<dbReference type="GeneID" id="105428850"/>
<evidence type="ECO:0000256" key="1">
    <source>
        <dbReference type="ARBA" id="ARBA00004496"/>
    </source>
</evidence>
<evidence type="ECO:0000256" key="6">
    <source>
        <dbReference type="ARBA" id="ARBA00022777"/>
    </source>
</evidence>
<dbReference type="InterPro" id="IPR006204">
    <property type="entry name" value="GHMP_kinase_N_dom"/>
</dbReference>
<protein>
    <recommendedName>
        <fullName evidence="3">mevalonate kinase</fullName>
        <ecNumber evidence="3">2.7.1.36</ecNumber>
    </recommendedName>
</protein>
<keyword evidence="5" id="KW-0547">Nucleotide-binding</keyword>
<comment type="similarity">
    <text evidence="2">Belongs to the GHMP kinase family. Mevalonate kinase subfamily.</text>
</comment>
<dbReference type="RefSeq" id="XP_011639706.1">
    <property type="nucleotide sequence ID" value="XM_011641404.2"/>
</dbReference>
<dbReference type="InterPro" id="IPR006205">
    <property type="entry name" value="Mev_gal_kin"/>
</dbReference>
<keyword evidence="7" id="KW-0067">ATP-binding</keyword>
<evidence type="ECO:0000259" key="9">
    <source>
        <dbReference type="Pfam" id="PF00288"/>
    </source>
</evidence>
<dbReference type="SUPFAM" id="SSF54211">
    <property type="entry name" value="Ribosomal protein S5 domain 2-like"/>
    <property type="match status" value="1"/>
</dbReference>
<name>A0A6I9WJX1_9HYME</name>
<dbReference type="GO" id="GO:0019287">
    <property type="term" value="P:isopentenyl diphosphate biosynthetic process, mevalonate pathway"/>
    <property type="evidence" value="ECO:0007669"/>
    <property type="project" value="UniProtKB-UniPathway"/>
</dbReference>
<evidence type="ECO:0000256" key="4">
    <source>
        <dbReference type="ARBA" id="ARBA00022679"/>
    </source>
</evidence>
<evidence type="ECO:0000313" key="11">
    <source>
        <dbReference type="RefSeq" id="XP_011639706.1"/>
    </source>
</evidence>
<dbReference type="GO" id="GO:0005829">
    <property type="term" value="C:cytosol"/>
    <property type="evidence" value="ECO:0007669"/>
    <property type="project" value="TreeGrafter"/>
</dbReference>
<dbReference type="EC" id="2.7.1.36" evidence="3"/>
<evidence type="ECO:0000313" key="10">
    <source>
        <dbReference type="Proteomes" id="UP000504615"/>
    </source>
</evidence>
<comment type="subcellular location">
    <subcellularLocation>
        <location evidence="1">Cytoplasm</location>
    </subcellularLocation>
</comment>
<keyword evidence="4" id="KW-0808">Transferase</keyword>
<dbReference type="AlphaFoldDB" id="A0A6I9WJX1"/>
<evidence type="ECO:0000256" key="7">
    <source>
        <dbReference type="ARBA" id="ARBA00022840"/>
    </source>
</evidence>
<gene>
    <name evidence="11" type="primary">LOC105428850</name>
</gene>
<dbReference type="KEGG" id="pbar:105428850"/>